<evidence type="ECO:0000313" key="1">
    <source>
        <dbReference type="EMBL" id="QTR51886.1"/>
    </source>
</evidence>
<evidence type="ECO:0000313" key="2">
    <source>
        <dbReference type="Proteomes" id="UP000672027"/>
    </source>
</evidence>
<organism evidence="1 2">
    <name type="scientific">Candidatus Thiothrix anitrata</name>
    <dbReference type="NCBI Taxonomy" id="2823902"/>
    <lineage>
        <taxon>Bacteria</taxon>
        <taxon>Pseudomonadati</taxon>
        <taxon>Pseudomonadota</taxon>
        <taxon>Gammaproteobacteria</taxon>
        <taxon>Thiotrichales</taxon>
        <taxon>Thiotrichaceae</taxon>
        <taxon>Thiothrix</taxon>
    </lineage>
</organism>
<gene>
    <name evidence="1" type="ORF">J8380_13730</name>
</gene>
<protein>
    <submittedName>
        <fullName evidence="1">Uncharacterized protein</fullName>
    </submittedName>
</protein>
<accession>A0ABX7X9F7</accession>
<dbReference type="RefSeq" id="WP_210230829.1">
    <property type="nucleotide sequence ID" value="NZ_CP072800.1"/>
</dbReference>
<sequence>MDYQHLLEEAKQQLHDALFLHRKLGGLYLLAAKLRARVDVAELFAQITP</sequence>
<reference evidence="1 2" key="1">
    <citation type="submission" date="2021-04" db="EMBL/GenBank/DDBJ databases">
        <title>Genomics, taxonomy and metabolism of representatives of sulfur bacteria of the genus Thiothrix: Thiothrix fructosivorans QT, Thiothrix unzii A1T and three new species, Thiothrix subterranea sp. nov., Thiothrix litoralis sp. nov. and 'Candidatus Thiothrix anitrata' sp. nov.</title>
        <authorList>
            <person name="Ravin N.V."/>
            <person name="Smolyakov D."/>
            <person name="Rudenko T.S."/>
            <person name="Mardanov A.V."/>
            <person name="Beletsky A.V."/>
            <person name="Markov N.D."/>
            <person name="Fomenkov A.I."/>
            <person name="Roberts R.J."/>
            <person name="Karnachuk O.V."/>
            <person name="Novikov A."/>
            <person name="Grabovich M.Y."/>
        </authorList>
    </citation>
    <scope>NUCLEOTIDE SEQUENCE [LARGE SCALE GENOMIC DNA]</scope>
    <source>
        <strain evidence="1 2">A52</strain>
    </source>
</reference>
<dbReference type="EMBL" id="CP072800">
    <property type="protein sequence ID" value="QTR51886.1"/>
    <property type="molecule type" value="Genomic_DNA"/>
</dbReference>
<name>A0ABX7X9F7_9GAMM</name>
<proteinExistence type="predicted"/>
<dbReference type="Proteomes" id="UP000672027">
    <property type="component" value="Chromosome"/>
</dbReference>
<keyword evidence="2" id="KW-1185">Reference proteome</keyword>